<dbReference type="Gene3D" id="3.30.370.10">
    <property type="entry name" value="Barstar-like"/>
    <property type="match status" value="1"/>
</dbReference>
<gene>
    <name evidence="3" type="ORF">HNR10_004266</name>
</gene>
<dbReference type="EMBL" id="JACCFS010000001">
    <property type="protein sequence ID" value="NYJ36385.1"/>
    <property type="molecule type" value="Genomic_DNA"/>
</dbReference>
<keyword evidence="4" id="KW-1185">Reference proteome</keyword>
<organism evidence="3 4">
    <name type="scientific">Nocardiopsis aegyptia</name>
    <dbReference type="NCBI Taxonomy" id="220378"/>
    <lineage>
        <taxon>Bacteria</taxon>
        <taxon>Bacillati</taxon>
        <taxon>Actinomycetota</taxon>
        <taxon>Actinomycetes</taxon>
        <taxon>Streptosporangiales</taxon>
        <taxon>Nocardiopsidaceae</taxon>
        <taxon>Nocardiopsis</taxon>
    </lineage>
</organism>
<evidence type="ECO:0000313" key="4">
    <source>
        <dbReference type="Proteomes" id="UP000572051"/>
    </source>
</evidence>
<dbReference type="Proteomes" id="UP000572051">
    <property type="component" value="Unassembled WGS sequence"/>
</dbReference>
<protein>
    <submittedName>
        <fullName evidence="3">RNAse (Barnase) inhibitor barstar</fullName>
    </submittedName>
</protein>
<feature type="domain" description="Barstar (barnase inhibitor)" evidence="2">
    <location>
        <begin position="5"/>
        <end position="80"/>
    </location>
</feature>
<dbReference type="InterPro" id="IPR000468">
    <property type="entry name" value="Barstar"/>
</dbReference>
<sequence length="93" mass="10688">MTIDVTVDVGGVADSRELHVVLKRALGFPDMYGKNLDAFWDAITGLVELPRTLRFTGWRHLEEVCPREARVIREMLEEYLAEDPRGRALLFED</sequence>
<dbReference type="InterPro" id="IPR035905">
    <property type="entry name" value="Barstar-like_sf"/>
</dbReference>
<dbReference type="SUPFAM" id="SSF52038">
    <property type="entry name" value="Barstar-related"/>
    <property type="match status" value="1"/>
</dbReference>
<name>A0A7Z0ES72_9ACTN</name>
<dbReference type="RefSeq" id="WP_179826252.1">
    <property type="nucleotide sequence ID" value="NZ_JACCFS010000001.1"/>
</dbReference>
<evidence type="ECO:0000256" key="1">
    <source>
        <dbReference type="ARBA" id="ARBA00006845"/>
    </source>
</evidence>
<dbReference type="AlphaFoldDB" id="A0A7Z0ES72"/>
<evidence type="ECO:0000259" key="2">
    <source>
        <dbReference type="Pfam" id="PF01337"/>
    </source>
</evidence>
<proteinExistence type="inferred from homology"/>
<reference evidence="3 4" key="1">
    <citation type="submission" date="2020-07" db="EMBL/GenBank/DDBJ databases">
        <title>Sequencing the genomes of 1000 actinobacteria strains.</title>
        <authorList>
            <person name="Klenk H.-P."/>
        </authorList>
    </citation>
    <scope>NUCLEOTIDE SEQUENCE [LARGE SCALE GENOMIC DNA]</scope>
    <source>
        <strain evidence="3 4">DSM 44442</strain>
    </source>
</reference>
<comment type="caution">
    <text evidence="3">The sequence shown here is derived from an EMBL/GenBank/DDBJ whole genome shotgun (WGS) entry which is preliminary data.</text>
</comment>
<dbReference type="Pfam" id="PF01337">
    <property type="entry name" value="Barstar"/>
    <property type="match status" value="1"/>
</dbReference>
<evidence type="ECO:0000313" key="3">
    <source>
        <dbReference type="EMBL" id="NYJ36385.1"/>
    </source>
</evidence>
<accession>A0A7Z0ES72</accession>
<comment type="similarity">
    <text evidence="1">Belongs to the barstar family.</text>
</comment>